<gene>
    <name evidence="1" type="ORF">FUG_LOCUS355912</name>
</gene>
<sequence>MECLGQAVTIREAWTEYACIYVQTSWTFQAGPVCLQENFKRSNQSVPRFPTLIPVKGMLFSERMMIINFHWL</sequence>
<dbReference type="EMBL" id="CAAKMV010000141">
    <property type="protein sequence ID" value="VIO59603.1"/>
    <property type="molecule type" value="Genomic_DNA"/>
</dbReference>
<proteinExistence type="predicted"/>
<dbReference type="AlphaFoldDB" id="A0A4E9EDI9"/>
<accession>A0A4E9EDI9</accession>
<protein>
    <submittedName>
        <fullName evidence="1">Uncharacterized protein</fullName>
    </submittedName>
</protein>
<organism evidence="1">
    <name type="scientific">Gibberella zeae</name>
    <name type="common">Wheat head blight fungus</name>
    <name type="synonym">Fusarium graminearum</name>
    <dbReference type="NCBI Taxonomy" id="5518"/>
    <lineage>
        <taxon>Eukaryota</taxon>
        <taxon>Fungi</taxon>
        <taxon>Dikarya</taxon>
        <taxon>Ascomycota</taxon>
        <taxon>Pezizomycotina</taxon>
        <taxon>Sordariomycetes</taxon>
        <taxon>Hypocreomycetidae</taxon>
        <taxon>Hypocreales</taxon>
        <taxon>Nectriaceae</taxon>
        <taxon>Fusarium</taxon>
    </lineage>
</organism>
<evidence type="ECO:0000313" key="1">
    <source>
        <dbReference type="EMBL" id="VIO59603.1"/>
    </source>
</evidence>
<reference evidence="1" key="1">
    <citation type="submission" date="2019-04" db="EMBL/GenBank/DDBJ databases">
        <authorList>
            <person name="Melise S."/>
            <person name="Noan J."/>
            <person name="Okalmin O."/>
        </authorList>
    </citation>
    <scope>NUCLEOTIDE SEQUENCE</scope>
    <source>
        <strain evidence="1">FN9</strain>
    </source>
</reference>
<name>A0A4E9EDI9_GIBZA</name>